<dbReference type="InterPro" id="IPR044143">
    <property type="entry name" value="GlgB_N_E_set_prok"/>
</dbReference>
<dbReference type="NCBIfam" id="TIGR01515">
    <property type="entry name" value="branching_enzym"/>
    <property type="match status" value="1"/>
</dbReference>
<evidence type="ECO:0000256" key="12">
    <source>
        <dbReference type="PIRSR" id="PIRSR000463-1"/>
    </source>
</evidence>
<comment type="subunit">
    <text evidence="11">Monomer.</text>
</comment>
<dbReference type="SMART" id="SM00642">
    <property type="entry name" value="Aamy"/>
    <property type="match status" value="1"/>
</dbReference>
<dbReference type="PIRSF" id="PIRSF000463">
    <property type="entry name" value="GlgB"/>
    <property type="match status" value="1"/>
</dbReference>
<dbReference type="UniPathway" id="UPA00164"/>
<dbReference type="InterPro" id="IPR006407">
    <property type="entry name" value="GlgB"/>
</dbReference>
<dbReference type="RefSeq" id="WP_119311590.1">
    <property type="nucleotide sequence ID" value="NZ_CP034413.3"/>
</dbReference>
<dbReference type="CDD" id="cd02855">
    <property type="entry name" value="E_set_GBE_prok_N"/>
    <property type="match status" value="1"/>
</dbReference>
<protein>
    <recommendedName>
        <fullName evidence="11">1,4-alpha-glucan branching enzyme GlgB</fullName>
        <ecNumber evidence="11">2.4.1.18</ecNumber>
    </recommendedName>
    <alternativeName>
        <fullName evidence="11">1,4-alpha-D-glucan:1,4-alpha-D-glucan 6-glucosyl-transferase</fullName>
    </alternativeName>
    <alternativeName>
        <fullName evidence="11">Alpha-(1-&gt;4)-glucan branching enzyme</fullName>
    </alternativeName>
    <alternativeName>
        <fullName evidence="11">Glycogen branching enzyme</fullName>
        <shortName evidence="11">BE</shortName>
    </alternativeName>
</protein>
<comment type="function">
    <text evidence="2 11">Catalyzes the formation of the alpha-1,6-glucosidic linkages in glycogen by scission of a 1,4-alpha-linked oligosaccharide from growing alpha-1,4-glucan chains and the subsequent attachment of the oligosaccharide to the alpha-1,6 position.</text>
</comment>
<evidence type="ECO:0000259" key="13">
    <source>
        <dbReference type="SMART" id="SM00642"/>
    </source>
</evidence>
<dbReference type="GeneID" id="89521994"/>
<dbReference type="InterPro" id="IPR017853">
    <property type="entry name" value="GH"/>
</dbReference>
<dbReference type="Gene3D" id="2.60.40.10">
    <property type="entry name" value="Immunoglobulins"/>
    <property type="match status" value="1"/>
</dbReference>
<gene>
    <name evidence="11 14" type="primary">glgB</name>
    <name evidence="14" type="ORF">EIO64_06320</name>
</gene>
<evidence type="ECO:0000256" key="10">
    <source>
        <dbReference type="ARBA" id="ARBA00023277"/>
    </source>
</evidence>
<dbReference type="NCBIfam" id="NF008967">
    <property type="entry name" value="PRK12313.1"/>
    <property type="match status" value="1"/>
</dbReference>
<feature type="domain" description="Glycosyl hydrolase family 13 catalytic" evidence="13">
    <location>
        <begin position="146"/>
        <end position="500"/>
    </location>
</feature>
<dbReference type="GO" id="GO:0005978">
    <property type="term" value="P:glycogen biosynthetic process"/>
    <property type="evidence" value="ECO:0007669"/>
    <property type="project" value="UniProtKB-UniRule"/>
</dbReference>
<dbReference type="GO" id="GO:0004553">
    <property type="term" value="F:hydrolase activity, hydrolyzing O-glycosyl compounds"/>
    <property type="evidence" value="ECO:0007669"/>
    <property type="project" value="InterPro"/>
</dbReference>
<dbReference type="InterPro" id="IPR006047">
    <property type="entry name" value="GH13_cat_dom"/>
</dbReference>
<evidence type="ECO:0000256" key="1">
    <source>
        <dbReference type="ARBA" id="ARBA00000826"/>
    </source>
</evidence>
<comment type="pathway">
    <text evidence="3 11">Glycan biosynthesis; glycogen biosynthesis.</text>
</comment>
<keyword evidence="7 11" id="KW-0808">Transferase</keyword>
<dbReference type="InterPro" id="IPR006048">
    <property type="entry name" value="A-amylase/branching_C"/>
</dbReference>
<evidence type="ECO:0000256" key="3">
    <source>
        <dbReference type="ARBA" id="ARBA00004964"/>
    </source>
</evidence>
<dbReference type="CDD" id="cd11322">
    <property type="entry name" value="AmyAc_Glg_BE"/>
    <property type="match status" value="1"/>
</dbReference>
<keyword evidence="15" id="KW-1185">Reference proteome</keyword>
<dbReference type="SUPFAM" id="SSF51011">
    <property type="entry name" value="Glycosyl hydrolase domain"/>
    <property type="match status" value="1"/>
</dbReference>
<dbReference type="InterPro" id="IPR037439">
    <property type="entry name" value="Branching_enzy"/>
</dbReference>
<dbReference type="EC" id="2.4.1.18" evidence="11"/>
<dbReference type="PANTHER" id="PTHR43651">
    <property type="entry name" value="1,4-ALPHA-GLUCAN-BRANCHING ENZYME"/>
    <property type="match status" value="1"/>
</dbReference>
<comment type="catalytic activity">
    <reaction evidence="1 11">
        <text>Transfers a segment of a (1-&gt;4)-alpha-D-glucan chain to a primary hydroxy group in a similar glucan chain.</text>
        <dbReference type="EC" id="2.4.1.18"/>
    </reaction>
</comment>
<dbReference type="GO" id="GO:0030245">
    <property type="term" value="P:cellulose catabolic process"/>
    <property type="evidence" value="ECO:0007669"/>
    <property type="project" value="UniProtKB-KW"/>
</dbReference>
<reference evidence="15" key="1">
    <citation type="submission" date="2018-12" db="EMBL/GenBank/DDBJ databases">
        <title>Dusodibacter welbiota gen. nov., sp. nov., isolated from human faeces and emended description of the Oscillibacter genus.</title>
        <authorList>
            <person name="Le Roy T."/>
            <person name="Van der Smissen P."/>
            <person name="Delzenne N."/>
            <person name="Muccioli G."/>
            <person name="Collet J.F."/>
            <person name="Cani P.D."/>
        </authorList>
    </citation>
    <scope>NUCLEOTIDE SEQUENCE [LARGE SCALE GENOMIC DNA]</scope>
    <source>
        <strain evidence="15">J115</strain>
    </source>
</reference>
<evidence type="ECO:0000313" key="14">
    <source>
        <dbReference type="EMBL" id="QCI58888.1"/>
    </source>
</evidence>
<proteinExistence type="inferred from homology"/>
<dbReference type="InterPro" id="IPR013783">
    <property type="entry name" value="Ig-like_fold"/>
</dbReference>
<keyword evidence="5 11" id="KW-0321">Glycogen metabolism</keyword>
<dbReference type="GO" id="GO:0005829">
    <property type="term" value="C:cytosol"/>
    <property type="evidence" value="ECO:0007669"/>
    <property type="project" value="TreeGrafter"/>
</dbReference>
<evidence type="ECO:0000256" key="5">
    <source>
        <dbReference type="ARBA" id="ARBA00022600"/>
    </source>
</evidence>
<dbReference type="EMBL" id="CP034413">
    <property type="protein sequence ID" value="QCI58888.1"/>
    <property type="molecule type" value="Genomic_DNA"/>
</dbReference>
<dbReference type="Gene3D" id="3.20.20.80">
    <property type="entry name" value="Glycosidases"/>
    <property type="match status" value="1"/>
</dbReference>
<dbReference type="GO" id="GO:0003844">
    <property type="term" value="F:1,4-alpha-glucan branching enzyme activity"/>
    <property type="evidence" value="ECO:0007669"/>
    <property type="project" value="UniProtKB-UniRule"/>
</dbReference>
<feature type="active site" description="Nucleophile" evidence="11 12">
    <location>
        <position position="303"/>
    </location>
</feature>
<name>A0A4D7AMZ6_9FIRM</name>
<evidence type="ECO:0000256" key="2">
    <source>
        <dbReference type="ARBA" id="ARBA00002953"/>
    </source>
</evidence>
<evidence type="ECO:0000256" key="4">
    <source>
        <dbReference type="ARBA" id="ARBA00009000"/>
    </source>
</evidence>
<dbReference type="FunFam" id="3.20.20.80:FF:000003">
    <property type="entry name" value="1,4-alpha-glucan branching enzyme GlgB"/>
    <property type="match status" value="1"/>
</dbReference>
<dbReference type="Gene3D" id="2.60.40.1180">
    <property type="entry name" value="Golgi alpha-mannosidase II"/>
    <property type="match status" value="1"/>
</dbReference>
<dbReference type="Pfam" id="PF02806">
    <property type="entry name" value="Alpha-amylase_C"/>
    <property type="match status" value="1"/>
</dbReference>
<dbReference type="Pfam" id="PF00128">
    <property type="entry name" value="Alpha-amylase"/>
    <property type="match status" value="1"/>
</dbReference>
<dbReference type="InterPro" id="IPR014756">
    <property type="entry name" value="Ig_E-set"/>
</dbReference>
<dbReference type="Proteomes" id="UP000298642">
    <property type="component" value="Chromosome"/>
</dbReference>
<dbReference type="HAMAP" id="MF_00685">
    <property type="entry name" value="GlgB"/>
    <property type="match status" value="1"/>
</dbReference>
<dbReference type="SUPFAM" id="SSF51445">
    <property type="entry name" value="(Trans)glycosidases"/>
    <property type="match status" value="1"/>
</dbReference>
<dbReference type="Pfam" id="PF02922">
    <property type="entry name" value="CBM_48"/>
    <property type="match status" value="1"/>
</dbReference>
<dbReference type="InterPro" id="IPR004193">
    <property type="entry name" value="Glyco_hydro_13_N"/>
</dbReference>
<dbReference type="KEGG" id="obj:EIO64_06320"/>
<organism evidence="14 15">
    <name type="scientific">Dysosmobacter welbionis</name>
    <dbReference type="NCBI Taxonomy" id="2093857"/>
    <lineage>
        <taxon>Bacteria</taxon>
        <taxon>Bacillati</taxon>
        <taxon>Bacillota</taxon>
        <taxon>Clostridia</taxon>
        <taxon>Eubacteriales</taxon>
        <taxon>Oscillospiraceae</taxon>
        <taxon>Dysosmobacter</taxon>
    </lineage>
</organism>
<evidence type="ECO:0000256" key="7">
    <source>
        <dbReference type="ARBA" id="ARBA00022679"/>
    </source>
</evidence>
<feature type="active site" description="Proton donor" evidence="11 12">
    <location>
        <position position="356"/>
    </location>
</feature>
<dbReference type="GO" id="GO:0043169">
    <property type="term" value="F:cation binding"/>
    <property type="evidence" value="ECO:0007669"/>
    <property type="project" value="InterPro"/>
</dbReference>
<dbReference type="PANTHER" id="PTHR43651:SF3">
    <property type="entry name" value="1,4-ALPHA-GLUCAN-BRANCHING ENZYME"/>
    <property type="match status" value="1"/>
</dbReference>
<evidence type="ECO:0000256" key="11">
    <source>
        <dbReference type="HAMAP-Rule" id="MF_00685"/>
    </source>
</evidence>
<dbReference type="AlphaFoldDB" id="A0A4D7AMZ6"/>
<accession>A0A4D7AMZ6</accession>
<keyword evidence="6 11" id="KW-0328">Glycosyltransferase</keyword>
<dbReference type="FunFam" id="2.60.40.1180:FF:000002">
    <property type="entry name" value="1,4-alpha-glucan branching enzyme GlgB"/>
    <property type="match status" value="1"/>
</dbReference>
<evidence type="ECO:0000256" key="9">
    <source>
        <dbReference type="ARBA" id="ARBA00023056"/>
    </source>
</evidence>
<evidence type="ECO:0000256" key="6">
    <source>
        <dbReference type="ARBA" id="ARBA00022676"/>
    </source>
</evidence>
<keyword evidence="9 11" id="KW-0320">Glycogen biosynthesis</keyword>
<keyword evidence="8" id="KW-0624">Polysaccharide degradation</keyword>
<dbReference type="NCBIfam" id="NF003811">
    <property type="entry name" value="PRK05402.1"/>
    <property type="match status" value="1"/>
</dbReference>
<evidence type="ECO:0000256" key="8">
    <source>
        <dbReference type="ARBA" id="ARBA00023001"/>
    </source>
</evidence>
<keyword evidence="10 11" id="KW-0119">Carbohydrate metabolism</keyword>
<keyword evidence="8" id="KW-0136">Cellulose degradation</keyword>
<sequence length="640" mass="73798">MAKQGQADRFHQGTMTDGWRWFGAHPAKKRGRDGWTFRVWAPHAEAVSVVGDFNDWEEGAAPLARKGEIWEGFLPDLPVYTSYKYAVRGADGQVRQKADPYGFHTETRPATASKLYDISGFKWTDGAFREKKAKHPVYTSPLNIYEVHLGSWKKRGNGDFIDYKDLAKDLAAYVKDMGYTAIELLPVTEHPLDDSWGYQCTGYFAPTSRFGTPKDFMWFVNHMHKNGILVLLDWVPSHFCKDAQGLYEFDGTYCYEYSDPNKREHAAWGTRVFDYGRPEVKSFLFSSARFWLEEYHIDGLRVDAVASMLYLDYDRQGGAWTPNQYGGHENLEAIEFLRELNTMAFQTDPSVLMIAEESTAWPLVTRPPDVGGLGFNLKWNMGWMNDMCHYLKLDPYFRQYNHKDITFSMMYAFSENFVLPISHDEVVHMKGSIVGKMPGDYDNQLRCLRGFYAYLLAHPGKKLLFMGAEIGQWHEWDSDGQLDWYLLDRPENQKLRKFFREINAFYKKTAALWEVDFDWAGFEWLVPDDNHNNVVVFLRRDKKGRDLMCAVNFSPNTYTNYRMGVPPYRRYVPVFNTDDPAYGGDGFGDSEAVMVEAVPSHGKECSAAIRIPAFGAVFLRGEGTFPRPRKKQQAKELEKT</sequence>
<evidence type="ECO:0000313" key="15">
    <source>
        <dbReference type="Proteomes" id="UP000298642"/>
    </source>
</evidence>
<dbReference type="InterPro" id="IPR013780">
    <property type="entry name" value="Glyco_hydro_b"/>
</dbReference>
<dbReference type="SUPFAM" id="SSF81296">
    <property type="entry name" value="E set domains"/>
    <property type="match status" value="1"/>
</dbReference>
<comment type="similarity">
    <text evidence="4 11">Belongs to the glycosyl hydrolase 13 family. GlgB subfamily.</text>
</comment>